<evidence type="ECO:0000256" key="10">
    <source>
        <dbReference type="ARBA" id="ARBA00022989"/>
    </source>
</evidence>
<comment type="similarity">
    <text evidence="3 12">Belongs to the CcmD/CycX/HelD family.</text>
</comment>
<comment type="caution">
    <text evidence="13">The sequence shown here is derived from an EMBL/GenBank/DDBJ whole genome shotgun (WGS) entry which is preliminary data.</text>
</comment>
<dbReference type="Pfam" id="PF04995">
    <property type="entry name" value="CcmD"/>
    <property type="match status" value="1"/>
</dbReference>
<feature type="transmembrane region" description="Helical" evidence="12">
    <location>
        <begin position="6"/>
        <end position="28"/>
    </location>
</feature>
<keyword evidence="9 12" id="KW-0201">Cytochrome c-type biogenesis</keyword>
<evidence type="ECO:0000256" key="7">
    <source>
        <dbReference type="ARBA" id="ARBA00022519"/>
    </source>
</evidence>
<keyword evidence="5 12" id="KW-0813">Transport</keyword>
<evidence type="ECO:0000313" key="14">
    <source>
        <dbReference type="Proteomes" id="UP001081283"/>
    </source>
</evidence>
<organism evidence="13 14">
    <name type="scientific">Hoeflea ulvae</name>
    <dbReference type="NCBI Taxonomy" id="2983764"/>
    <lineage>
        <taxon>Bacteria</taxon>
        <taxon>Pseudomonadati</taxon>
        <taxon>Pseudomonadota</taxon>
        <taxon>Alphaproteobacteria</taxon>
        <taxon>Hyphomicrobiales</taxon>
        <taxon>Rhizobiaceae</taxon>
        <taxon>Hoeflea</taxon>
    </lineage>
</organism>
<keyword evidence="7 12" id="KW-0997">Cell inner membrane</keyword>
<comment type="function">
    <text evidence="1 12">Required for the export of heme to the periplasm for the biogenesis of c-type cytochromes.</text>
</comment>
<dbReference type="EMBL" id="JAOVZQ010000001">
    <property type="protein sequence ID" value="MCY0092716.1"/>
    <property type="molecule type" value="Genomic_DNA"/>
</dbReference>
<protein>
    <recommendedName>
        <fullName evidence="4 12">Heme exporter protein D</fullName>
    </recommendedName>
</protein>
<evidence type="ECO:0000256" key="12">
    <source>
        <dbReference type="RuleBase" id="RU363101"/>
    </source>
</evidence>
<evidence type="ECO:0000256" key="6">
    <source>
        <dbReference type="ARBA" id="ARBA00022475"/>
    </source>
</evidence>
<evidence type="ECO:0000256" key="1">
    <source>
        <dbReference type="ARBA" id="ARBA00002442"/>
    </source>
</evidence>
<evidence type="ECO:0000256" key="2">
    <source>
        <dbReference type="ARBA" id="ARBA00004377"/>
    </source>
</evidence>
<dbReference type="Proteomes" id="UP001081283">
    <property type="component" value="Unassembled WGS sequence"/>
</dbReference>
<dbReference type="RefSeq" id="WP_267610689.1">
    <property type="nucleotide sequence ID" value="NZ_JAOVZQ010000001.1"/>
</dbReference>
<comment type="subcellular location">
    <subcellularLocation>
        <location evidence="2 12">Cell inner membrane</location>
        <topology evidence="2 12">Single-pass membrane protein</topology>
    </subcellularLocation>
</comment>
<evidence type="ECO:0000256" key="4">
    <source>
        <dbReference type="ARBA" id="ARBA00016461"/>
    </source>
</evidence>
<reference evidence="13" key="1">
    <citation type="submission" date="2022-10" db="EMBL/GenBank/DDBJ databases">
        <title>Hoeflea sp. J2-29, isolated from marine algae.</title>
        <authorList>
            <person name="Kristyanto S."/>
            <person name="Kim J.M."/>
            <person name="Jeon C.O."/>
        </authorList>
    </citation>
    <scope>NUCLEOTIDE SEQUENCE</scope>
    <source>
        <strain evidence="13">J2-29</strain>
    </source>
</reference>
<dbReference type="InterPro" id="IPR007078">
    <property type="entry name" value="Haem_export_protD_CcmD"/>
</dbReference>
<evidence type="ECO:0000256" key="5">
    <source>
        <dbReference type="ARBA" id="ARBA00022448"/>
    </source>
</evidence>
<evidence type="ECO:0000256" key="9">
    <source>
        <dbReference type="ARBA" id="ARBA00022748"/>
    </source>
</evidence>
<evidence type="ECO:0000256" key="8">
    <source>
        <dbReference type="ARBA" id="ARBA00022692"/>
    </source>
</evidence>
<keyword evidence="14" id="KW-1185">Reference proteome</keyword>
<dbReference type="NCBIfam" id="TIGR03141">
    <property type="entry name" value="cytochro_ccmD"/>
    <property type="match status" value="1"/>
</dbReference>
<name>A0ABT3YA13_9HYPH</name>
<keyword evidence="6 12" id="KW-1003">Cell membrane</keyword>
<keyword evidence="11 12" id="KW-0472">Membrane</keyword>
<proteinExistence type="inferred from homology"/>
<keyword evidence="8 12" id="KW-0812">Transmembrane</keyword>
<evidence type="ECO:0000256" key="11">
    <source>
        <dbReference type="ARBA" id="ARBA00023136"/>
    </source>
</evidence>
<keyword evidence="10 12" id="KW-1133">Transmembrane helix</keyword>
<sequence>MMSHEAFVFVSYASTAVTLAGLLIGILLDGRARRAELAELEAQGVRRRSGPARGAGS</sequence>
<evidence type="ECO:0000313" key="13">
    <source>
        <dbReference type="EMBL" id="MCY0092716.1"/>
    </source>
</evidence>
<evidence type="ECO:0000256" key="3">
    <source>
        <dbReference type="ARBA" id="ARBA00008741"/>
    </source>
</evidence>
<accession>A0ABT3YA13</accession>
<gene>
    <name evidence="13" type="primary">ccmD</name>
    <name evidence="13" type="ORF">OEG82_01455</name>
</gene>